<name>E9IS76_SOLIN</name>
<protein>
    <submittedName>
        <fullName evidence="2">Uncharacterized protein</fullName>
    </submittedName>
</protein>
<gene>
    <name evidence="2" type="ORF">SINV_04798</name>
</gene>
<accession>E9IS76</accession>
<sequence>MIKALESYIERKGLKVNVEKTKVMRCRSGGGRQKKMIGLDGNGIWSGDMGLEKKREDREDIGQVLEVDFGGWEVHAGVHGEGGSAEGKVKGKGRIEGMELRKETGRGRGKRAG</sequence>
<evidence type="ECO:0000256" key="1">
    <source>
        <dbReference type="SAM" id="MobiDB-lite"/>
    </source>
</evidence>
<reference evidence="2" key="1">
    <citation type="journal article" date="2011" name="Proc. Natl. Acad. Sci. U.S.A.">
        <title>The genome of the fire ant Solenopsis invicta.</title>
        <authorList>
            <person name="Wurm Y."/>
            <person name="Wang J."/>
            <person name="Riba-Grognuz O."/>
            <person name="Corona M."/>
            <person name="Nygaard S."/>
            <person name="Hunt B.G."/>
            <person name="Ingram K.K."/>
            <person name="Falquet L."/>
            <person name="Nipitwattanaphon M."/>
            <person name="Gotzek D."/>
            <person name="Dijkstra M.B."/>
            <person name="Oettler J."/>
            <person name="Comtesse F."/>
            <person name="Shih C.J."/>
            <person name="Wu W.J."/>
            <person name="Yang C.C."/>
            <person name="Thomas J."/>
            <person name="Beaudoing E."/>
            <person name="Pradervand S."/>
            <person name="Flegel V."/>
            <person name="Cook E.D."/>
            <person name="Fabbretti R."/>
            <person name="Stockinger H."/>
            <person name="Long L."/>
            <person name="Farmerie W.G."/>
            <person name="Oakey J."/>
            <person name="Boomsma J.J."/>
            <person name="Pamilo P."/>
            <person name="Yi S.V."/>
            <person name="Heinze J."/>
            <person name="Goodisman M.A."/>
            <person name="Farinelli L."/>
            <person name="Harshman K."/>
            <person name="Hulo N."/>
            <person name="Cerutti L."/>
            <person name="Xenarios I."/>
            <person name="Shoemaker D."/>
            <person name="Keller L."/>
        </authorList>
    </citation>
    <scope>NUCLEOTIDE SEQUENCE [LARGE SCALE GENOMIC DNA]</scope>
</reference>
<dbReference type="AlphaFoldDB" id="E9IS76"/>
<feature type="region of interest" description="Disordered" evidence="1">
    <location>
        <begin position="78"/>
        <end position="113"/>
    </location>
</feature>
<proteinExistence type="predicted"/>
<feature type="compositionally biased region" description="Basic and acidic residues" evidence="1">
    <location>
        <begin position="87"/>
        <end position="106"/>
    </location>
</feature>
<organism>
    <name type="scientific">Solenopsis invicta</name>
    <name type="common">Red imported fire ant</name>
    <name type="synonym">Solenopsis wagneri</name>
    <dbReference type="NCBI Taxonomy" id="13686"/>
    <lineage>
        <taxon>Eukaryota</taxon>
        <taxon>Metazoa</taxon>
        <taxon>Ecdysozoa</taxon>
        <taxon>Arthropoda</taxon>
        <taxon>Hexapoda</taxon>
        <taxon>Insecta</taxon>
        <taxon>Pterygota</taxon>
        <taxon>Neoptera</taxon>
        <taxon>Endopterygota</taxon>
        <taxon>Hymenoptera</taxon>
        <taxon>Apocrita</taxon>
        <taxon>Aculeata</taxon>
        <taxon>Formicoidea</taxon>
        <taxon>Formicidae</taxon>
        <taxon>Myrmicinae</taxon>
        <taxon>Solenopsis</taxon>
    </lineage>
</organism>
<feature type="non-terminal residue" evidence="2">
    <location>
        <position position="113"/>
    </location>
</feature>
<dbReference type="EMBL" id="GL765304">
    <property type="protein sequence ID" value="EFZ16573.1"/>
    <property type="molecule type" value="Genomic_DNA"/>
</dbReference>
<evidence type="ECO:0000313" key="2">
    <source>
        <dbReference type="EMBL" id="EFZ16573.1"/>
    </source>
</evidence>
<dbReference type="HOGENOM" id="CLU_171331_0_0_1"/>